<evidence type="ECO:0000313" key="1">
    <source>
        <dbReference type="EMBL" id="MPC22137.1"/>
    </source>
</evidence>
<sequence length="74" mass="8046">MVRNLTNHNVDTKSMKLNLFPVLNTLPGNVGNSSTQSFEEGGLCYVILNESKGEESLLQLLIAPDDEGKDIVAI</sequence>
<accession>A0A5B7DLX7</accession>
<protein>
    <submittedName>
        <fullName evidence="1">Uncharacterized protein</fullName>
    </submittedName>
</protein>
<proteinExistence type="predicted"/>
<dbReference type="Proteomes" id="UP000324222">
    <property type="component" value="Unassembled WGS sequence"/>
</dbReference>
<organism evidence="1 2">
    <name type="scientific">Portunus trituberculatus</name>
    <name type="common">Swimming crab</name>
    <name type="synonym">Neptunus trituberculatus</name>
    <dbReference type="NCBI Taxonomy" id="210409"/>
    <lineage>
        <taxon>Eukaryota</taxon>
        <taxon>Metazoa</taxon>
        <taxon>Ecdysozoa</taxon>
        <taxon>Arthropoda</taxon>
        <taxon>Crustacea</taxon>
        <taxon>Multicrustacea</taxon>
        <taxon>Malacostraca</taxon>
        <taxon>Eumalacostraca</taxon>
        <taxon>Eucarida</taxon>
        <taxon>Decapoda</taxon>
        <taxon>Pleocyemata</taxon>
        <taxon>Brachyura</taxon>
        <taxon>Eubrachyura</taxon>
        <taxon>Portunoidea</taxon>
        <taxon>Portunidae</taxon>
        <taxon>Portuninae</taxon>
        <taxon>Portunus</taxon>
    </lineage>
</organism>
<reference evidence="1 2" key="1">
    <citation type="submission" date="2019-05" db="EMBL/GenBank/DDBJ databases">
        <title>Another draft genome of Portunus trituberculatus and its Hox gene families provides insights of decapod evolution.</title>
        <authorList>
            <person name="Jeong J.-H."/>
            <person name="Song I."/>
            <person name="Kim S."/>
            <person name="Choi T."/>
            <person name="Kim D."/>
            <person name="Ryu S."/>
            <person name="Kim W."/>
        </authorList>
    </citation>
    <scope>NUCLEOTIDE SEQUENCE [LARGE SCALE GENOMIC DNA]</scope>
    <source>
        <tissue evidence="1">Muscle</tissue>
    </source>
</reference>
<dbReference type="AlphaFoldDB" id="A0A5B7DLX7"/>
<keyword evidence="2" id="KW-1185">Reference proteome</keyword>
<name>A0A5B7DLX7_PORTR</name>
<comment type="caution">
    <text evidence="1">The sequence shown here is derived from an EMBL/GenBank/DDBJ whole genome shotgun (WGS) entry which is preliminary data.</text>
</comment>
<gene>
    <name evidence="1" type="ORF">E2C01_015144</name>
</gene>
<evidence type="ECO:0000313" key="2">
    <source>
        <dbReference type="Proteomes" id="UP000324222"/>
    </source>
</evidence>
<dbReference type="EMBL" id="VSRR010001055">
    <property type="protein sequence ID" value="MPC22137.1"/>
    <property type="molecule type" value="Genomic_DNA"/>
</dbReference>